<feature type="transmembrane region" description="Helical" evidence="1">
    <location>
        <begin position="73"/>
        <end position="91"/>
    </location>
</feature>
<feature type="transmembrane region" description="Helical" evidence="1">
    <location>
        <begin position="103"/>
        <end position="122"/>
    </location>
</feature>
<organism evidence="2 3">
    <name type="scientific">Aestuariibaculum lutulentum</name>
    <dbReference type="NCBI Taxonomy" id="2920935"/>
    <lineage>
        <taxon>Bacteria</taxon>
        <taxon>Pseudomonadati</taxon>
        <taxon>Bacteroidota</taxon>
        <taxon>Flavobacteriia</taxon>
        <taxon>Flavobacteriales</taxon>
        <taxon>Flavobacteriaceae</taxon>
    </lineage>
</organism>
<reference evidence="2" key="1">
    <citation type="submission" date="2022-02" db="EMBL/GenBank/DDBJ databases">
        <title>Aestuariibaculum sp., a marine bacterium isolated from sediment in Guangxi.</title>
        <authorList>
            <person name="Ying J."/>
        </authorList>
    </citation>
    <scope>NUCLEOTIDE SEQUENCE</scope>
    <source>
        <strain evidence="2">L182</strain>
    </source>
</reference>
<protein>
    <submittedName>
        <fullName evidence="2">DUF308 domain-containing protein</fullName>
    </submittedName>
</protein>
<feature type="transmembrane region" description="Helical" evidence="1">
    <location>
        <begin position="134"/>
        <end position="153"/>
    </location>
</feature>
<evidence type="ECO:0000313" key="3">
    <source>
        <dbReference type="Proteomes" id="UP001156141"/>
    </source>
</evidence>
<name>A0ABS9RLE0_9FLAO</name>
<feature type="transmembrane region" description="Helical" evidence="1">
    <location>
        <begin position="16"/>
        <end position="35"/>
    </location>
</feature>
<dbReference type="PANTHER" id="PTHR34989:SF1">
    <property type="entry name" value="PROTEIN HDED"/>
    <property type="match status" value="1"/>
</dbReference>
<dbReference type="PANTHER" id="PTHR34989">
    <property type="entry name" value="PROTEIN HDED"/>
    <property type="match status" value="1"/>
</dbReference>
<feature type="transmembrane region" description="Helical" evidence="1">
    <location>
        <begin position="159"/>
        <end position="179"/>
    </location>
</feature>
<dbReference type="InterPro" id="IPR005325">
    <property type="entry name" value="DUF308_memb"/>
</dbReference>
<evidence type="ECO:0000256" key="1">
    <source>
        <dbReference type="SAM" id="Phobius"/>
    </source>
</evidence>
<dbReference type="Proteomes" id="UP001156141">
    <property type="component" value="Unassembled WGS sequence"/>
</dbReference>
<sequence>MKAQFLKTIRNSVKHWYIPLIVGLLFAGLGIYALMSPVESFLALAFMFSLSFIFSGIGEITFAMANKDEMDNWGWNLAFGIMTFLIGILLMSKPEISLVTLSFYIGFLMLFRSMMGISYALELKQYGVSDWTKLMIVSVLGVVFSFILIWNPVLAGMTIIFWIGLTLIVVGAFSIYLSIKLKKLNAMPGKISDELKSRYDAIKKEMHDEMNKT</sequence>
<keyword evidence="1" id="KW-0472">Membrane</keyword>
<accession>A0ABS9RLE0</accession>
<comment type="caution">
    <text evidence="2">The sequence shown here is derived from an EMBL/GenBank/DDBJ whole genome shotgun (WGS) entry which is preliminary data.</text>
</comment>
<dbReference type="Pfam" id="PF03729">
    <property type="entry name" value="DUF308"/>
    <property type="match status" value="2"/>
</dbReference>
<dbReference type="RefSeq" id="WP_240574950.1">
    <property type="nucleotide sequence ID" value="NZ_CP136709.1"/>
</dbReference>
<gene>
    <name evidence="2" type="ORF">MKW35_14195</name>
</gene>
<keyword evidence="1" id="KW-1133">Transmembrane helix</keyword>
<keyword evidence="1" id="KW-0812">Transmembrane</keyword>
<dbReference type="EMBL" id="JAKVQD010000007">
    <property type="protein sequence ID" value="MCH4553773.1"/>
    <property type="molecule type" value="Genomic_DNA"/>
</dbReference>
<keyword evidence="3" id="KW-1185">Reference proteome</keyword>
<feature type="transmembrane region" description="Helical" evidence="1">
    <location>
        <begin position="41"/>
        <end position="61"/>
    </location>
</feature>
<evidence type="ECO:0000313" key="2">
    <source>
        <dbReference type="EMBL" id="MCH4553773.1"/>
    </source>
</evidence>
<proteinExistence type="predicted"/>
<dbReference type="InterPro" id="IPR052712">
    <property type="entry name" value="Acid_resist_chaperone_HdeD"/>
</dbReference>